<evidence type="ECO:0000259" key="1">
    <source>
        <dbReference type="Pfam" id="PF01548"/>
    </source>
</evidence>
<gene>
    <name evidence="3" type="ORF">JDW22_07465</name>
</gene>
<evidence type="ECO:0000313" key="4">
    <source>
        <dbReference type="Proteomes" id="UP000614058"/>
    </source>
</evidence>
<feature type="domain" description="Transposase IS116/IS110/IS902 C-terminal" evidence="2">
    <location>
        <begin position="206"/>
        <end position="284"/>
    </location>
</feature>
<proteinExistence type="predicted"/>
<organism evidence="3 4">
    <name type="scientific">Kingella bonacorsii</name>
    <dbReference type="NCBI Taxonomy" id="2796361"/>
    <lineage>
        <taxon>Bacteria</taxon>
        <taxon>Pseudomonadati</taxon>
        <taxon>Pseudomonadota</taxon>
        <taxon>Betaproteobacteria</taxon>
        <taxon>Neisseriales</taxon>
        <taxon>Neisseriaceae</taxon>
        <taxon>Kingella</taxon>
    </lineage>
</organism>
<name>A0ABS1BSZ4_9NEIS</name>
<evidence type="ECO:0000259" key="2">
    <source>
        <dbReference type="Pfam" id="PF02371"/>
    </source>
</evidence>
<feature type="domain" description="Transposase IS110-like N-terminal" evidence="1">
    <location>
        <begin position="16"/>
        <end position="163"/>
    </location>
</feature>
<dbReference type="Pfam" id="PF01548">
    <property type="entry name" value="DEDD_Tnp_IS110"/>
    <property type="match status" value="1"/>
</dbReference>
<dbReference type="InterPro" id="IPR002525">
    <property type="entry name" value="Transp_IS110-like_N"/>
</dbReference>
<keyword evidence="4" id="KW-1185">Reference proteome</keyword>
<evidence type="ECO:0000313" key="3">
    <source>
        <dbReference type="EMBL" id="MBK0396416.1"/>
    </source>
</evidence>
<dbReference type="InterPro" id="IPR003346">
    <property type="entry name" value="Transposase_20"/>
</dbReference>
<protein>
    <submittedName>
        <fullName evidence="3">IS110 family transposase</fullName>
    </submittedName>
</protein>
<comment type="caution">
    <text evidence="3">The sequence shown here is derived from an EMBL/GenBank/DDBJ whole genome shotgun (WGS) entry which is preliminary data.</text>
</comment>
<dbReference type="InterPro" id="IPR047650">
    <property type="entry name" value="Transpos_IS110"/>
</dbReference>
<dbReference type="PANTHER" id="PTHR33055">
    <property type="entry name" value="TRANSPOSASE FOR INSERTION SEQUENCE ELEMENT IS1111A"/>
    <property type="match status" value="1"/>
</dbReference>
<dbReference type="Proteomes" id="UP000614058">
    <property type="component" value="Unassembled WGS sequence"/>
</dbReference>
<sequence>MNHTQGNSQAKYHSYLGLDISKDKIDCALLRNEAPPMHKIIDNNETGFAELQNWLIEQQVELNRVHVCCEATNVYYIAVAIHLHQSQIAISVVNPSIIKSYAALKLKRIKTDKQDAKLIAQYCQTECPNLWQPQSKTKAQLKSLCRRAEQINQLLTMEKNRAHVADEFSQESIKRAIEWLEQELNSCRASVANLIKQDKTLQKQQQILTSIVGIGQTTAQILLSVLVDIDKFSTAKKLISWLGLSPVVRQSGKHKGIAKLSKMGDRSIRKALYTPARVACTRSKLWRGWFDEKVKTKPVKQVYVLMMVKLVKYAYYCIKHNELFDEKRHVRAEQSWKTVKGEAL</sequence>
<dbReference type="PANTHER" id="PTHR33055:SF3">
    <property type="entry name" value="PUTATIVE TRANSPOSASE FOR IS117-RELATED"/>
    <property type="match status" value="1"/>
</dbReference>
<accession>A0ABS1BSZ4</accession>
<dbReference type="Pfam" id="PF02371">
    <property type="entry name" value="Transposase_20"/>
    <property type="match status" value="1"/>
</dbReference>
<reference evidence="3 4" key="1">
    <citation type="journal article" date="2021" name="Pathogens">
        <title>Isolation and Characterization of Kingella bonacorsii sp. nov., A Novel Kingella Species Detected in a Stable Periodontitis Subject.</title>
        <authorList>
            <person name="Antezack A."/>
            <person name="Boxberger M."/>
            <person name="Rolland C."/>
            <person name="Monnet-Corti V."/>
            <person name="La Scola B."/>
        </authorList>
    </citation>
    <scope>NUCLEOTIDE SEQUENCE [LARGE SCALE GENOMIC DNA]</scope>
    <source>
        <strain evidence="3 4">Marseille-Q4569</strain>
    </source>
</reference>
<dbReference type="EMBL" id="JAEHNZ010000002">
    <property type="protein sequence ID" value="MBK0396416.1"/>
    <property type="molecule type" value="Genomic_DNA"/>
</dbReference>
<dbReference type="NCBIfam" id="NF033542">
    <property type="entry name" value="transpos_IS110"/>
    <property type="match status" value="1"/>
</dbReference>
<dbReference type="RefSeq" id="WP_200522502.1">
    <property type="nucleotide sequence ID" value="NZ_JAEHNZ010000002.1"/>
</dbReference>